<keyword evidence="3" id="KW-0238">DNA-binding</keyword>
<dbReference type="Proteomes" id="UP000219612">
    <property type="component" value="Unassembled WGS sequence"/>
</dbReference>
<reference evidence="7 8" key="1">
    <citation type="submission" date="2017-09" db="EMBL/GenBank/DDBJ databases">
        <authorList>
            <person name="Ehlers B."/>
            <person name="Leendertz F.H."/>
        </authorList>
    </citation>
    <scope>NUCLEOTIDE SEQUENCE [LARGE SCALE GENOMIC DNA]</scope>
    <source>
        <strain evidence="7 8">CGMCC 4.6857</strain>
    </source>
</reference>
<evidence type="ECO:0000256" key="4">
    <source>
        <dbReference type="ARBA" id="ARBA00023163"/>
    </source>
</evidence>
<dbReference type="GO" id="GO:0003700">
    <property type="term" value="F:DNA-binding transcription factor activity"/>
    <property type="evidence" value="ECO:0007669"/>
    <property type="project" value="InterPro"/>
</dbReference>
<dbReference type="EMBL" id="OBDY01000001">
    <property type="protein sequence ID" value="SNY06219.1"/>
    <property type="molecule type" value="Genomic_DNA"/>
</dbReference>
<accession>A0A285F4J1</accession>
<dbReference type="PROSITE" id="PS50931">
    <property type="entry name" value="HTH_LYSR"/>
    <property type="match status" value="1"/>
</dbReference>
<dbReference type="SUPFAM" id="SSF53850">
    <property type="entry name" value="Periplasmic binding protein-like II"/>
    <property type="match status" value="1"/>
</dbReference>
<evidence type="ECO:0000313" key="8">
    <source>
        <dbReference type="Proteomes" id="UP000219612"/>
    </source>
</evidence>
<organism evidence="7 8">
    <name type="scientific">Paractinoplanes atraurantiacus</name>
    <dbReference type="NCBI Taxonomy" id="1036182"/>
    <lineage>
        <taxon>Bacteria</taxon>
        <taxon>Bacillati</taxon>
        <taxon>Actinomycetota</taxon>
        <taxon>Actinomycetes</taxon>
        <taxon>Micromonosporales</taxon>
        <taxon>Micromonosporaceae</taxon>
        <taxon>Paractinoplanes</taxon>
    </lineage>
</organism>
<dbReference type="InterPro" id="IPR000847">
    <property type="entry name" value="LysR_HTH_N"/>
</dbReference>
<dbReference type="Pfam" id="PF00126">
    <property type="entry name" value="HTH_1"/>
    <property type="match status" value="1"/>
</dbReference>
<comment type="similarity">
    <text evidence="1">Belongs to the LysR transcriptional regulatory family.</text>
</comment>
<dbReference type="PANTHER" id="PTHR30346:SF28">
    <property type="entry name" value="HTH-TYPE TRANSCRIPTIONAL REGULATOR CYNR"/>
    <property type="match status" value="1"/>
</dbReference>
<evidence type="ECO:0000256" key="5">
    <source>
        <dbReference type="SAM" id="MobiDB-lite"/>
    </source>
</evidence>
<feature type="region of interest" description="Disordered" evidence="5">
    <location>
        <begin position="177"/>
        <end position="225"/>
    </location>
</feature>
<dbReference type="PRINTS" id="PR00039">
    <property type="entry name" value="HTHLYSR"/>
</dbReference>
<dbReference type="Gene3D" id="3.40.190.10">
    <property type="entry name" value="Periplasmic binding protein-like II"/>
    <property type="match status" value="4"/>
</dbReference>
<gene>
    <name evidence="7" type="ORF">SAMN05421748_101650</name>
</gene>
<dbReference type="Pfam" id="PF03466">
    <property type="entry name" value="LysR_substrate"/>
    <property type="match status" value="2"/>
</dbReference>
<dbReference type="GO" id="GO:0003677">
    <property type="term" value="F:DNA binding"/>
    <property type="evidence" value="ECO:0007669"/>
    <property type="project" value="UniProtKB-KW"/>
</dbReference>
<keyword evidence="8" id="KW-1185">Reference proteome</keyword>
<dbReference type="AlphaFoldDB" id="A0A285F4J1"/>
<dbReference type="InterPro" id="IPR036390">
    <property type="entry name" value="WH_DNA-bd_sf"/>
</dbReference>
<dbReference type="SUPFAM" id="SSF46785">
    <property type="entry name" value="Winged helix' DNA-binding domain"/>
    <property type="match status" value="1"/>
</dbReference>
<dbReference type="FunFam" id="1.10.10.10:FF:000001">
    <property type="entry name" value="LysR family transcriptional regulator"/>
    <property type="match status" value="1"/>
</dbReference>
<keyword evidence="2" id="KW-0805">Transcription regulation</keyword>
<feature type="domain" description="HTH lysR-type" evidence="6">
    <location>
        <begin position="1"/>
        <end position="53"/>
    </location>
</feature>
<evidence type="ECO:0000256" key="1">
    <source>
        <dbReference type="ARBA" id="ARBA00009437"/>
    </source>
</evidence>
<evidence type="ECO:0000256" key="3">
    <source>
        <dbReference type="ARBA" id="ARBA00023125"/>
    </source>
</evidence>
<name>A0A285F4J1_9ACTN</name>
<sequence length="359" mass="37593">MRVFVAVVEEGSLSAAARRLRLSQPAVSQVAAALERELGMALLIRGATGVRPTPAGAVLAGEARAVLGRYEQAVAAVTREPGAAEPALRLGLPLEVRFELLAGPLAELALAGPPVRVEPRHLSTSAQLAALRAGELDLGLLRERADGDDLDALQIGAEPLGVLLPRRAAEEIAELPAKLPGGQPAKLPGELPAELPGGQPAKLPGELPAELPGELPAELPGELPAERSGELPAVRSGELPAVRLERLAGLRWLSFARSDSPAWFDEIVAVLRSHGLRATPDVAGSQALIPEVKLTSVLAGDVFSLAPADWPQPLPAGVVWLQLAGSPLVRRTWATWRADSRRRDLGRLVAALEQPSGPA</sequence>
<dbReference type="GO" id="GO:0032993">
    <property type="term" value="C:protein-DNA complex"/>
    <property type="evidence" value="ECO:0007669"/>
    <property type="project" value="TreeGrafter"/>
</dbReference>
<dbReference type="Gene3D" id="1.10.10.10">
    <property type="entry name" value="Winged helix-like DNA-binding domain superfamily/Winged helix DNA-binding domain"/>
    <property type="match status" value="1"/>
</dbReference>
<evidence type="ECO:0000313" key="7">
    <source>
        <dbReference type="EMBL" id="SNY06219.1"/>
    </source>
</evidence>
<evidence type="ECO:0000256" key="2">
    <source>
        <dbReference type="ARBA" id="ARBA00023015"/>
    </source>
</evidence>
<protein>
    <submittedName>
        <fullName evidence="7">LysR substrate binding domain-containing protein</fullName>
    </submittedName>
</protein>
<proteinExistence type="inferred from homology"/>
<dbReference type="InterPro" id="IPR005119">
    <property type="entry name" value="LysR_subst-bd"/>
</dbReference>
<dbReference type="PANTHER" id="PTHR30346">
    <property type="entry name" value="TRANSCRIPTIONAL DUAL REGULATOR HCAR-RELATED"/>
    <property type="match status" value="1"/>
</dbReference>
<evidence type="ECO:0000259" key="6">
    <source>
        <dbReference type="PROSITE" id="PS50931"/>
    </source>
</evidence>
<keyword evidence="4" id="KW-0804">Transcription</keyword>
<dbReference type="InterPro" id="IPR036388">
    <property type="entry name" value="WH-like_DNA-bd_sf"/>
</dbReference>